<feature type="chain" id="PRO_5004191405" evidence="6">
    <location>
        <begin position="21"/>
        <end position="313"/>
    </location>
</feature>
<dbReference type="KEGG" id="aba:Acid345_0158"/>
<dbReference type="PANTHER" id="PTHR13887:SF14">
    <property type="entry name" value="DISULFIDE BOND FORMATION PROTEIN D"/>
    <property type="match status" value="1"/>
</dbReference>
<dbReference type="AlphaFoldDB" id="Q1IVD7"/>
<evidence type="ECO:0000313" key="9">
    <source>
        <dbReference type="Proteomes" id="UP000002432"/>
    </source>
</evidence>
<dbReference type="InterPro" id="IPR036249">
    <property type="entry name" value="Thioredoxin-like_sf"/>
</dbReference>
<keyword evidence="3" id="KW-0560">Oxidoreductase</keyword>
<feature type="domain" description="Thioredoxin" evidence="7">
    <location>
        <begin position="77"/>
        <end position="302"/>
    </location>
</feature>
<dbReference type="HOGENOM" id="CLU_876111_0_0_0"/>
<reference evidence="8 9" key="1">
    <citation type="journal article" date="2009" name="Appl. Environ. Microbiol.">
        <title>Three genomes from the phylum Acidobacteria provide insight into the lifestyles of these microorganisms in soils.</title>
        <authorList>
            <person name="Ward N.L."/>
            <person name="Challacombe J.F."/>
            <person name="Janssen P.H."/>
            <person name="Henrissat B."/>
            <person name="Coutinho P.M."/>
            <person name="Wu M."/>
            <person name="Xie G."/>
            <person name="Haft D.H."/>
            <person name="Sait M."/>
            <person name="Badger J."/>
            <person name="Barabote R.D."/>
            <person name="Bradley B."/>
            <person name="Brettin T.S."/>
            <person name="Brinkac L.M."/>
            <person name="Bruce D."/>
            <person name="Creasy T."/>
            <person name="Daugherty S.C."/>
            <person name="Davidsen T.M."/>
            <person name="DeBoy R.T."/>
            <person name="Detter J.C."/>
            <person name="Dodson R.J."/>
            <person name="Durkin A.S."/>
            <person name="Ganapathy A."/>
            <person name="Gwinn-Giglio M."/>
            <person name="Han C.S."/>
            <person name="Khouri H."/>
            <person name="Kiss H."/>
            <person name="Kothari S.P."/>
            <person name="Madupu R."/>
            <person name="Nelson K.E."/>
            <person name="Nelson W.C."/>
            <person name="Paulsen I."/>
            <person name="Penn K."/>
            <person name="Ren Q."/>
            <person name="Rosovitz M.J."/>
            <person name="Selengut J.D."/>
            <person name="Shrivastava S."/>
            <person name="Sullivan S.A."/>
            <person name="Tapia R."/>
            <person name="Thompson L.S."/>
            <person name="Watkins K.L."/>
            <person name="Yang Q."/>
            <person name="Yu C."/>
            <person name="Zafar N."/>
            <person name="Zhou L."/>
            <person name="Kuske C.R."/>
        </authorList>
    </citation>
    <scope>NUCLEOTIDE SEQUENCE [LARGE SCALE GENOMIC DNA]</scope>
    <source>
        <strain evidence="8 9">Ellin345</strain>
    </source>
</reference>
<evidence type="ECO:0000256" key="1">
    <source>
        <dbReference type="ARBA" id="ARBA00005791"/>
    </source>
</evidence>
<dbReference type="PROSITE" id="PS51352">
    <property type="entry name" value="THIOREDOXIN_2"/>
    <property type="match status" value="1"/>
</dbReference>
<sequence length="313" mass="34328">MSLFKSLAVVVLAVCVGCSAQSSSNTQSQNKLSDAQLNRRIQDQIRAHFSVPPQVNITVGAPKPSDFSGYDAVTVAISDGDKSKNYEFLLSKDGKTLARLSKIDLSKDPYEENMAKIDIANRPVRGNKDAKVTIVNYDDFECPFCARMHSELVNVLKQYGDKVRIIYKDYPLTEIHPWADRAAVDSNCIASQNTDAYWDFADYVHSNQPAITGKKEEHRSVAAMQEAVDKVTLDIGRKHSLNVDQLQACIKNQSESAALKKSVSEANGLDVSATPTMFVNGEKLEGAIEEDALIDVIKKHLQEQGSTGTGASK</sequence>
<evidence type="ECO:0000256" key="5">
    <source>
        <dbReference type="ARBA" id="ARBA00023284"/>
    </source>
</evidence>
<keyword evidence="9" id="KW-1185">Reference proteome</keyword>
<dbReference type="Proteomes" id="UP000002432">
    <property type="component" value="Chromosome"/>
</dbReference>
<dbReference type="Pfam" id="PF13462">
    <property type="entry name" value="Thioredoxin_4"/>
    <property type="match status" value="1"/>
</dbReference>
<protein>
    <submittedName>
        <fullName evidence="8">DSBA oxidoreductase</fullName>
    </submittedName>
</protein>
<name>Q1IVD7_KORVE</name>
<organism evidence="8 9">
    <name type="scientific">Koribacter versatilis (strain Ellin345)</name>
    <dbReference type="NCBI Taxonomy" id="204669"/>
    <lineage>
        <taxon>Bacteria</taxon>
        <taxon>Pseudomonadati</taxon>
        <taxon>Acidobacteriota</taxon>
        <taxon>Terriglobia</taxon>
        <taxon>Terriglobales</taxon>
        <taxon>Candidatus Korobacteraceae</taxon>
        <taxon>Candidatus Korobacter</taxon>
    </lineage>
</organism>
<dbReference type="Gene3D" id="3.40.30.10">
    <property type="entry name" value="Glutaredoxin"/>
    <property type="match status" value="1"/>
</dbReference>
<evidence type="ECO:0000256" key="4">
    <source>
        <dbReference type="ARBA" id="ARBA00023157"/>
    </source>
</evidence>
<keyword evidence="4" id="KW-1015">Disulfide bond</keyword>
<dbReference type="InterPro" id="IPR013766">
    <property type="entry name" value="Thioredoxin_domain"/>
</dbReference>
<evidence type="ECO:0000256" key="2">
    <source>
        <dbReference type="ARBA" id="ARBA00022729"/>
    </source>
</evidence>
<proteinExistence type="inferred from homology"/>
<evidence type="ECO:0000313" key="8">
    <source>
        <dbReference type="EMBL" id="ABF39163.1"/>
    </source>
</evidence>
<dbReference type="EnsemblBacteria" id="ABF39163">
    <property type="protein sequence ID" value="ABF39163"/>
    <property type="gene ID" value="Acid345_0158"/>
</dbReference>
<keyword evidence="2 6" id="KW-0732">Signal</keyword>
<dbReference type="InterPro" id="IPR012336">
    <property type="entry name" value="Thioredoxin-like_fold"/>
</dbReference>
<dbReference type="STRING" id="204669.Acid345_0158"/>
<dbReference type="EMBL" id="CP000360">
    <property type="protein sequence ID" value="ABF39163.1"/>
    <property type="molecule type" value="Genomic_DNA"/>
</dbReference>
<dbReference type="eggNOG" id="COG1651">
    <property type="taxonomic scope" value="Bacteria"/>
</dbReference>
<dbReference type="GO" id="GO:0016491">
    <property type="term" value="F:oxidoreductase activity"/>
    <property type="evidence" value="ECO:0007669"/>
    <property type="project" value="UniProtKB-KW"/>
</dbReference>
<accession>Q1IVD7</accession>
<evidence type="ECO:0000256" key="3">
    <source>
        <dbReference type="ARBA" id="ARBA00023002"/>
    </source>
</evidence>
<gene>
    <name evidence="8" type="ordered locus">Acid345_0158</name>
</gene>
<comment type="similarity">
    <text evidence="1">Belongs to the thioredoxin family. DsbA subfamily.</text>
</comment>
<evidence type="ECO:0000259" key="7">
    <source>
        <dbReference type="PROSITE" id="PS51352"/>
    </source>
</evidence>
<dbReference type="PANTHER" id="PTHR13887">
    <property type="entry name" value="GLUTATHIONE S-TRANSFERASE KAPPA"/>
    <property type="match status" value="1"/>
</dbReference>
<dbReference type="SUPFAM" id="SSF52833">
    <property type="entry name" value="Thioredoxin-like"/>
    <property type="match status" value="1"/>
</dbReference>
<feature type="signal peptide" evidence="6">
    <location>
        <begin position="1"/>
        <end position="20"/>
    </location>
</feature>
<keyword evidence="5" id="KW-0676">Redox-active center</keyword>
<dbReference type="RefSeq" id="WP_011520965.1">
    <property type="nucleotide sequence ID" value="NC_008009.1"/>
</dbReference>
<evidence type="ECO:0000256" key="6">
    <source>
        <dbReference type="SAM" id="SignalP"/>
    </source>
</evidence>